<dbReference type="Gene3D" id="3.40.50.300">
    <property type="entry name" value="P-loop containing nucleotide triphosphate hydrolases"/>
    <property type="match status" value="2"/>
</dbReference>
<dbReference type="Proteomes" id="UP001501746">
    <property type="component" value="Unassembled WGS sequence"/>
</dbReference>
<dbReference type="InterPro" id="IPR036890">
    <property type="entry name" value="HATPase_C_sf"/>
</dbReference>
<evidence type="ECO:0000259" key="2">
    <source>
        <dbReference type="PROSITE" id="PS51194"/>
    </source>
</evidence>
<reference evidence="3 4" key="1">
    <citation type="journal article" date="2019" name="Int. J. Syst. Evol. Microbiol.">
        <title>The Global Catalogue of Microorganisms (GCM) 10K type strain sequencing project: providing services to taxonomists for standard genome sequencing and annotation.</title>
        <authorList>
            <consortium name="The Broad Institute Genomics Platform"/>
            <consortium name="The Broad Institute Genome Sequencing Center for Infectious Disease"/>
            <person name="Wu L."/>
            <person name="Ma J."/>
        </authorList>
    </citation>
    <scope>NUCLEOTIDE SEQUENCE [LARGE SCALE GENOMIC DNA]</scope>
    <source>
        <strain evidence="3 4">JCM 14323</strain>
    </source>
</reference>
<protein>
    <recommendedName>
        <fullName evidence="5">DEAD/DEAH box helicase</fullName>
    </recommendedName>
</protein>
<evidence type="ECO:0000259" key="1">
    <source>
        <dbReference type="PROSITE" id="PS51192"/>
    </source>
</evidence>
<dbReference type="Pfam" id="PF04851">
    <property type="entry name" value="ResIII"/>
    <property type="match status" value="1"/>
</dbReference>
<dbReference type="PROSITE" id="PS51192">
    <property type="entry name" value="HELICASE_ATP_BIND_1"/>
    <property type="match status" value="1"/>
</dbReference>
<dbReference type="PROSITE" id="PS51194">
    <property type="entry name" value="HELICASE_CTER"/>
    <property type="match status" value="1"/>
</dbReference>
<evidence type="ECO:0008006" key="5">
    <source>
        <dbReference type="Google" id="ProtNLM"/>
    </source>
</evidence>
<feature type="domain" description="Helicase ATP-binding" evidence="1">
    <location>
        <begin position="1179"/>
        <end position="1359"/>
    </location>
</feature>
<dbReference type="InterPro" id="IPR027417">
    <property type="entry name" value="P-loop_NTPase"/>
</dbReference>
<dbReference type="InterPro" id="IPR006935">
    <property type="entry name" value="Helicase/UvrB_N"/>
</dbReference>
<gene>
    <name evidence="3" type="ORF">GCM10009750_12630</name>
</gene>
<evidence type="ECO:0000313" key="4">
    <source>
        <dbReference type="Proteomes" id="UP001501746"/>
    </source>
</evidence>
<dbReference type="NCBIfam" id="NF047352">
    <property type="entry name" value="P_loop_sacsin"/>
    <property type="match status" value="1"/>
</dbReference>
<feature type="domain" description="Helicase C-terminal" evidence="2">
    <location>
        <begin position="1426"/>
        <end position="1568"/>
    </location>
</feature>
<dbReference type="InterPro" id="IPR050742">
    <property type="entry name" value="Helicase_Restrict-Modif_Enz"/>
</dbReference>
<dbReference type="PANTHER" id="PTHR47396">
    <property type="entry name" value="TYPE I RESTRICTION ENZYME ECOKI R PROTEIN"/>
    <property type="match status" value="1"/>
</dbReference>
<sequence>MDWQTGDDALQEYVKERQATALRNYENDPDLLEEHVGQEDSFRSGGYGQRQISELLQNAVDALTKSKTSGIIEFRIADGALYCANEGVPFTEKGVRSVCAAFLSSKREEDLIGRFGLGFKSVLGVSDHPQIYSRSVSIEFNAPGTEELFAGIPVPNGRLPLMRVPSLADAHAAAAADPHLAELMTWATTVVKLPLRRDGDRIRSELSTFTTQSLLFMKWVSALNVTMQGADRSLATSSHRREGDLASGEVILHSPDSKPATWLYAERVHEPSEDVLATLPATIARQKLTVSYAVPKAGQSSLGEVWAWFPLQDKTTARGIFNAPWQVNDDRTTLIRSPQTGRTTPLNESMLEICAGLFLEVVARASTKADPSAHLDLFPARGKESRGVADTYLTSAIQKGARQRKLIPDADGKLRDRSEFTGVPMLDAPVIPIATVSKWQSVVRRRSIPHASAFTNGHERFSRLRSLFRDEDKVSSRWEQPVADWLGEAAAVRTTAAVSAACEIYFELRAAGFPPHDIDHAQIIPTSSGGFATPGQAKSVLIPREGQPVPDGITLVDMALLDEKSVSLLTRLGVGEISKDQVARAVGSGASRSWGDADWQRLWQTLSAASPATAQEILTATRARGLEVLVQDSGEQWRPAAEILIDSRIVADLPHRTASAEISRRPDLLRAAGCVEGPQTDYPIWREPVYEDYRGSATKAIANAVRESGHTARALVIPEDPGVGPLQLLVELDGNNGALARWTELVLRVMPSKTRMIGVPLNGTGQVGDVPVASPEWWAVATHGRVVTSRGIVRVPTAVGRTLAEYGDFLPVLGAELDYIVDAPKRLQSVADSALKLFLNRQPGDEITDENAARVTELLAETTRRELIGPDTEIPAVLSGRLTRAHTIDVVITSSKEDADLLDEHGIAHVPAVDDASEVLIEAWGLRSSSDALARSLEVRESGGDQLVTDRYPTLASRVSVPIARIMLRPCSAIIRRSETASGVVERREMSARIDDVVAVDDALDDIAILQHLSSRLGLGLARGDIDSVLADDEALRQNELVQRCRAAAHDRDRLLLLFGTKTLKAALPQGLLDAVEEKTGSQTPDQIAELYWKVRGFDSLWHLREELRARGLAVPSSWSGSPQAQAFVARLGFATGYAGTKEIRPPALHQVHGRVELKPLHDFQETLARDIRLHVLDPGADGQSQRGLLYLPTGAGKTRVTVEAIVRMFTDDELAGPVLWIAQSQELCEQAVQTWTEVWRAIGDERVLDISRFWGDYEVDESREELQVVIATDDKIYARIDKDSRAYPWLADATLAVIDEAHRAGTQTYTAILRWLGIVAGRGQASARTARPLLGLTATPYRGRNAELNRLFVERFGSKQLKALDPDDPIGELRRKEVLAEVDHKILDGSIVRATEADLLGFRQMRDVTKTMLDRIGQDMTRTSTLVNHIRSLDPKWPVLAFAASVSSAHTIAALLTLQGTRAAAVDGSMRPQERRRIIEDFRSGRIQVLVNCDLLTQGFDAPEVRALYIARPTFSPNRYHQMIGRGLRGPKNGGTERCLIVNVADTFEEFGEDLAFTEFNYLWETR</sequence>
<dbReference type="Pfam" id="PF00271">
    <property type="entry name" value="Helicase_C"/>
    <property type="match status" value="1"/>
</dbReference>
<comment type="caution">
    <text evidence="3">The sequence shown here is derived from an EMBL/GenBank/DDBJ whole genome shotgun (WGS) entry which is preliminary data.</text>
</comment>
<dbReference type="InterPro" id="IPR014001">
    <property type="entry name" value="Helicase_ATP-bd"/>
</dbReference>
<dbReference type="SUPFAM" id="SSF52540">
    <property type="entry name" value="P-loop containing nucleoside triphosphate hydrolases"/>
    <property type="match status" value="1"/>
</dbReference>
<dbReference type="PANTHER" id="PTHR47396:SF1">
    <property type="entry name" value="ATP-DEPENDENT HELICASE IRC3-RELATED"/>
    <property type="match status" value="1"/>
</dbReference>
<dbReference type="SMART" id="SM00490">
    <property type="entry name" value="HELICc"/>
    <property type="match status" value="1"/>
</dbReference>
<dbReference type="SMART" id="SM00487">
    <property type="entry name" value="DEXDc"/>
    <property type="match status" value="1"/>
</dbReference>
<dbReference type="Gene3D" id="3.30.565.10">
    <property type="entry name" value="Histidine kinase-like ATPase, C-terminal domain"/>
    <property type="match status" value="1"/>
</dbReference>
<name>A0ABN2MKZ9_9MICO</name>
<dbReference type="EMBL" id="BAAANK010000003">
    <property type="protein sequence ID" value="GAA1830280.1"/>
    <property type="molecule type" value="Genomic_DNA"/>
</dbReference>
<proteinExistence type="predicted"/>
<dbReference type="InterPro" id="IPR001650">
    <property type="entry name" value="Helicase_C-like"/>
</dbReference>
<accession>A0ABN2MKZ9</accession>
<keyword evidence="4" id="KW-1185">Reference proteome</keyword>
<organism evidence="3 4">
    <name type="scientific">Agromyces salentinus</name>
    <dbReference type="NCBI Taxonomy" id="269421"/>
    <lineage>
        <taxon>Bacteria</taxon>
        <taxon>Bacillati</taxon>
        <taxon>Actinomycetota</taxon>
        <taxon>Actinomycetes</taxon>
        <taxon>Micrococcales</taxon>
        <taxon>Microbacteriaceae</taxon>
        <taxon>Agromyces</taxon>
    </lineage>
</organism>
<dbReference type="SUPFAM" id="SSF55874">
    <property type="entry name" value="ATPase domain of HSP90 chaperone/DNA topoisomerase II/histidine kinase"/>
    <property type="match status" value="1"/>
</dbReference>
<evidence type="ECO:0000313" key="3">
    <source>
        <dbReference type="EMBL" id="GAA1830280.1"/>
    </source>
</evidence>